<evidence type="ECO:0000256" key="1">
    <source>
        <dbReference type="SAM" id="MobiDB-lite"/>
    </source>
</evidence>
<evidence type="ECO:0000313" key="3">
    <source>
        <dbReference type="EMBL" id="OAD02735.1"/>
    </source>
</evidence>
<gene>
    <name evidence="3" type="ORF">MUCCIDRAFT_109572</name>
</gene>
<dbReference type="VEuPathDB" id="FungiDB:MUCCIDRAFT_109572"/>
<evidence type="ECO:0000259" key="2">
    <source>
        <dbReference type="PROSITE" id="PS51194"/>
    </source>
</evidence>
<dbReference type="InterPro" id="IPR001650">
    <property type="entry name" value="Helicase_C-like"/>
</dbReference>
<comment type="caution">
    <text evidence="3">The sequence shown here is derived from an EMBL/GenBank/DDBJ whole genome shotgun (WGS) entry which is preliminary data.</text>
</comment>
<proteinExistence type="predicted"/>
<dbReference type="AlphaFoldDB" id="A0A168KT80"/>
<organism evidence="3 4">
    <name type="scientific">Mucor lusitanicus CBS 277.49</name>
    <dbReference type="NCBI Taxonomy" id="747725"/>
    <lineage>
        <taxon>Eukaryota</taxon>
        <taxon>Fungi</taxon>
        <taxon>Fungi incertae sedis</taxon>
        <taxon>Mucoromycota</taxon>
        <taxon>Mucoromycotina</taxon>
        <taxon>Mucoromycetes</taxon>
        <taxon>Mucorales</taxon>
        <taxon>Mucorineae</taxon>
        <taxon>Mucoraceae</taxon>
        <taxon>Mucor</taxon>
    </lineage>
</organism>
<evidence type="ECO:0000313" key="4">
    <source>
        <dbReference type="Proteomes" id="UP000077051"/>
    </source>
</evidence>
<dbReference type="Gene3D" id="3.40.50.300">
    <property type="entry name" value="P-loop containing nucleotide triphosphate hydrolases"/>
    <property type="match status" value="1"/>
</dbReference>
<accession>A0A168KT80</accession>
<dbReference type="OrthoDB" id="18781at2759"/>
<dbReference type="Proteomes" id="UP000077051">
    <property type="component" value="Unassembled WGS sequence"/>
</dbReference>
<dbReference type="Pfam" id="PF00271">
    <property type="entry name" value="Helicase_C"/>
    <property type="match status" value="1"/>
</dbReference>
<feature type="region of interest" description="Disordered" evidence="1">
    <location>
        <begin position="75"/>
        <end position="102"/>
    </location>
</feature>
<reference evidence="3 4" key="1">
    <citation type="submission" date="2015-06" db="EMBL/GenBank/DDBJ databases">
        <title>Expansion of signal transduction pathways in fungi by whole-genome duplication.</title>
        <authorList>
            <consortium name="DOE Joint Genome Institute"/>
            <person name="Corrochano L.M."/>
            <person name="Kuo A."/>
            <person name="Marcet-Houben M."/>
            <person name="Polaino S."/>
            <person name="Salamov A."/>
            <person name="Villalobos J.M."/>
            <person name="Alvarez M.I."/>
            <person name="Avalos J."/>
            <person name="Benito E.P."/>
            <person name="Benoit I."/>
            <person name="Burger G."/>
            <person name="Camino L.P."/>
            <person name="Canovas D."/>
            <person name="Cerda-Olmedo E."/>
            <person name="Cheng J.-F."/>
            <person name="Dominguez A."/>
            <person name="Elias M."/>
            <person name="Eslava A.P."/>
            <person name="Glaser F."/>
            <person name="Grimwood J."/>
            <person name="Gutierrez G."/>
            <person name="Heitman J."/>
            <person name="Henrissat B."/>
            <person name="Iturriaga E.A."/>
            <person name="Lang B.F."/>
            <person name="Lavin J.L."/>
            <person name="Lee S."/>
            <person name="Li W."/>
            <person name="Lindquist E."/>
            <person name="Lopez-Garcia S."/>
            <person name="Luque E.M."/>
            <person name="Marcos A.T."/>
            <person name="Martin J."/>
            <person name="Mccluskey K."/>
            <person name="Medina H.R."/>
            <person name="Miralles-Duran A."/>
            <person name="Miyazaki A."/>
            <person name="Munoz-Torres E."/>
            <person name="Oguiza J.A."/>
            <person name="Ohm R."/>
            <person name="Olmedo M."/>
            <person name="Orejas M."/>
            <person name="Ortiz-Castellanos L."/>
            <person name="Pisabarro A.G."/>
            <person name="Rodriguez-Romero J."/>
            <person name="Ruiz-Herrera J."/>
            <person name="Ruiz-Vazquez R."/>
            <person name="Sanz C."/>
            <person name="Schackwitz W."/>
            <person name="Schmutz J."/>
            <person name="Shahriari M."/>
            <person name="Shelest E."/>
            <person name="Silva-Franco F."/>
            <person name="Soanes D."/>
            <person name="Syed K."/>
            <person name="Tagua V.G."/>
            <person name="Talbot N.J."/>
            <person name="Thon M."/>
            <person name="De Vries R.P."/>
            <person name="Wiebenga A."/>
            <person name="Yadav J.S."/>
            <person name="Braun E.L."/>
            <person name="Baker S."/>
            <person name="Garre V."/>
            <person name="Horwitz B."/>
            <person name="Torres-Martinez S."/>
            <person name="Idnurm A."/>
            <person name="Herrera-Estrella A."/>
            <person name="Gabaldon T."/>
            <person name="Grigoriev I.V."/>
        </authorList>
    </citation>
    <scope>NUCLEOTIDE SEQUENCE [LARGE SCALE GENOMIC DNA]</scope>
    <source>
        <strain evidence="3 4">CBS 277.49</strain>
    </source>
</reference>
<name>A0A168KT80_MUCCL</name>
<dbReference type="InterPro" id="IPR027417">
    <property type="entry name" value="P-loop_NTPase"/>
</dbReference>
<feature type="region of interest" description="Disordered" evidence="1">
    <location>
        <begin position="1"/>
        <end position="59"/>
    </location>
</feature>
<feature type="compositionally biased region" description="Low complexity" evidence="1">
    <location>
        <begin position="32"/>
        <end position="47"/>
    </location>
</feature>
<sequence>MEPEKVKENQHKQHERTHKEGRIVGTLTPLVTSSTRLTPKPLTTKPSNRPSNKLPVASKKRRFSTIKATTVPLRRSSRFQQHNPKPAVKMDPAESSAPTQPTVFPAPTPARSSVAPNPIPAVLASFYSALLFLLNDLAVEMPSQDAATVEKVALQTMKIDATQDVVKFLGHLRCMSLTMCIDYKCLGDISLEPIMAKFSKSNEAWELLKDKVLLGANIPCLHDPIDPNATYYDDMMSSMRMCYAFYVDPRNRILNEKSTTGYIIRHILSTPDLKLKLFGVDKSVIVFVRYANKIADLVDAFKKASLDVCQFYGDMSREDKLLNQRNFSNKQPRIIVCTSAFGLDVDIGDLEHVLNAGDAIQQTERAGRRGQNSTRVTFTSQENIPEVEPESNNSEEKSLSSRNLARQKFGLYKNTCL</sequence>
<dbReference type="SMART" id="SM00490">
    <property type="entry name" value="HELICc"/>
    <property type="match status" value="1"/>
</dbReference>
<feature type="region of interest" description="Disordered" evidence="1">
    <location>
        <begin position="363"/>
        <end position="401"/>
    </location>
</feature>
<feature type="compositionally biased region" description="Low complexity" evidence="1">
    <location>
        <begin position="382"/>
        <end position="392"/>
    </location>
</feature>
<feature type="domain" description="Helicase C-terminal" evidence="2">
    <location>
        <begin position="272"/>
        <end position="410"/>
    </location>
</feature>
<dbReference type="SUPFAM" id="SSF52540">
    <property type="entry name" value="P-loop containing nucleoside triphosphate hydrolases"/>
    <property type="match status" value="1"/>
</dbReference>
<feature type="compositionally biased region" description="Polar residues" evidence="1">
    <location>
        <begin position="363"/>
        <end position="381"/>
    </location>
</feature>
<dbReference type="PROSITE" id="PS51194">
    <property type="entry name" value="HELICASE_CTER"/>
    <property type="match status" value="1"/>
</dbReference>
<protein>
    <recommendedName>
        <fullName evidence="2">Helicase C-terminal domain-containing protein</fullName>
    </recommendedName>
</protein>
<dbReference type="EMBL" id="AMYB01000004">
    <property type="protein sequence ID" value="OAD02735.1"/>
    <property type="molecule type" value="Genomic_DNA"/>
</dbReference>
<keyword evidence="4" id="KW-1185">Reference proteome</keyword>
<feature type="compositionally biased region" description="Basic and acidic residues" evidence="1">
    <location>
        <begin position="1"/>
        <end position="22"/>
    </location>
</feature>